<feature type="transmembrane region" description="Helical" evidence="1">
    <location>
        <begin position="37"/>
        <end position="55"/>
    </location>
</feature>
<proteinExistence type="predicted"/>
<gene>
    <name evidence="3" type="ORF">VP91_00012320</name>
</gene>
<accession>A0ABX1T5U7</accession>
<keyword evidence="1" id="KW-1133">Transmembrane helix</keyword>
<keyword evidence="1" id="KW-0812">Transmembrane</keyword>
<protein>
    <submittedName>
        <fullName evidence="3">Membrane protein</fullName>
    </submittedName>
</protein>
<keyword evidence="1" id="KW-0472">Membrane</keyword>
<dbReference type="EMBL" id="LANA01000002">
    <property type="protein sequence ID" value="NMN68070.1"/>
    <property type="molecule type" value="Genomic_DNA"/>
</dbReference>
<dbReference type="InterPro" id="IPR018638">
    <property type="entry name" value="DUF2061_membrane"/>
</dbReference>
<sequence>MSADLKKRTIAKTLTWRVTASLTTFIIAWILTGDLLIGVSISSIEAIAKIFLYYFHERIWNNISWAKS</sequence>
<keyword evidence="4" id="KW-1185">Reference proteome</keyword>
<feature type="domain" description="DUF2061" evidence="2">
    <location>
        <begin position="10"/>
        <end position="61"/>
    </location>
</feature>
<dbReference type="RefSeq" id="WP_169036566.1">
    <property type="nucleotide sequence ID" value="NZ_LANA01000002.1"/>
</dbReference>
<comment type="caution">
    <text evidence="3">The sequence shown here is derived from an EMBL/GenBank/DDBJ whole genome shotgun (WGS) entry which is preliminary data.</text>
</comment>
<evidence type="ECO:0000259" key="2">
    <source>
        <dbReference type="Pfam" id="PF09834"/>
    </source>
</evidence>
<name>A0ABX1T5U7_PELUQ</name>
<reference evidence="3 4" key="1">
    <citation type="submission" date="2019-07" db="EMBL/GenBank/DDBJ databases">
        <title>SAR11 Genome Evolution.</title>
        <authorList>
            <person name="Giovannoni S."/>
        </authorList>
    </citation>
    <scope>NUCLEOTIDE SEQUENCE [LARGE SCALE GENOMIC DNA]</scope>
    <source>
        <strain evidence="3 4">HTCC9565</strain>
    </source>
</reference>
<dbReference type="Pfam" id="PF09834">
    <property type="entry name" value="DUF2061"/>
    <property type="match status" value="1"/>
</dbReference>
<organism evidence="3 4">
    <name type="scientific">Pelagibacter ubique</name>
    <dbReference type="NCBI Taxonomy" id="198252"/>
    <lineage>
        <taxon>Bacteria</taxon>
        <taxon>Pseudomonadati</taxon>
        <taxon>Pseudomonadota</taxon>
        <taxon>Alphaproteobacteria</taxon>
        <taxon>Candidatus Pelagibacterales</taxon>
        <taxon>Candidatus Pelagibacteraceae</taxon>
        <taxon>Candidatus Pelagibacter</taxon>
    </lineage>
</organism>
<evidence type="ECO:0000256" key="1">
    <source>
        <dbReference type="SAM" id="Phobius"/>
    </source>
</evidence>
<feature type="transmembrane region" description="Helical" evidence="1">
    <location>
        <begin position="14"/>
        <end position="31"/>
    </location>
</feature>
<dbReference type="Proteomes" id="UP001166004">
    <property type="component" value="Unassembled WGS sequence"/>
</dbReference>
<evidence type="ECO:0000313" key="4">
    <source>
        <dbReference type="Proteomes" id="UP001166004"/>
    </source>
</evidence>
<evidence type="ECO:0000313" key="3">
    <source>
        <dbReference type="EMBL" id="NMN68070.1"/>
    </source>
</evidence>